<keyword evidence="1" id="KW-0812">Transmembrane</keyword>
<dbReference type="Proteomes" id="UP000190092">
    <property type="component" value="Unassembled WGS sequence"/>
</dbReference>
<dbReference type="RefSeq" id="WP_085931795.1">
    <property type="nucleotide sequence ID" value="NZ_FUWJ01000001.1"/>
</dbReference>
<dbReference type="EMBL" id="FUWJ01000001">
    <property type="protein sequence ID" value="SJZ30497.1"/>
    <property type="molecule type" value="Genomic_DNA"/>
</dbReference>
<feature type="transmembrane region" description="Helical" evidence="1">
    <location>
        <begin position="48"/>
        <end position="69"/>
    </location>
</feature>
<keyword evidence="1" id="KW-1133">Transmembrane helix</keyword>
<evidence type="ECO:0000256" key="1">
    <source>
        <dbReference type="SAM" id="Phobius"/>
    </source>
</evidence>
<organism evidence="2 3">
    <name type="scientific">Enhydrobacter aerosaccus</name>
    <dbReference type="NCBI Taxonomy" id="225324"/>
    <lineage>
        <taxon>Bacteria</taxon>
        <taxon>Pseudomonadati</taxon>
        <taxon>Pseudomonadota</taxon>
        <taxon>Alphaproteobacteria</taxon>
        <taxon>Hyphomicrobiales</taxon>
        <taxon>Enhydrobacter</taxon>
    </lineage>
</organism>
<sequence>MKRRRSGTWLTIIVLGGLLLLALAILYVGMMPLEGEQGTPMSVSGYVAMVLGILATLGLGIGLMSLVFYSNRHGRD</sequence>
<dbReference type="AlphaFoldDB" id="A0A1T4JK99"/>
<gene>
    <name evidence="2" type="ORF">SAMN02745126_00028</name>
</gene>
<name>A0A1T4JK99_9HYPH</name>
<accession>A0A1T4JK99</accession>
<protein>
    <submittedName>
        <fullName evidence="2">Uncharacterized protein</fullName>
    </submittedName>
</protein>
<keyword evidence="3" id="KW-1185">Reference proteome</keyword>
<proteinExistence type="predicted"/>
<reference evidence="3" key="1">
    <citation type="submission" date="2017-02" db="EMBL/GenBank/DDBJ databases">
        <authorList>
            <person name="Varghese N."/>
            <person name="Submissions S."/>
        </authorList>
    </citation>
    <scope>NUCLEOTIDE SEQUENCE [LARGE SCALE GENOMIC DNA]</scope>
    <source>
        <strain evidence="3">ATCC 27094</strain>
    </source>
</reference>
<keyword evidence="1" id="KW-0472">Membrane</keyword>
<evidence type="ECO:0000313" key="3">
    <source>
        <dbReference type="Proteomes" id="UP000190092"/>
    </source>
</evidence>
<evidence type="ECO:0000313" key="2">
    <source>
        <dbReference type="EMBL" id="SJZ30497.1"/>
    </source>
</evidence>
<feature type="transmembrane region" description="Helical" evidence="1">
    <location>
        <begin position="7"/>
        <end position="28"/>
    </location>
</feature>